<gene>
    <name evidence="6" type="ORF">MEDL_50797</name>
</gene>
<dbReference type="Pfam" id="PF13975">
    <property type="entry name" value="gag-asp_proteas"/>
    <property type="match status" value="1"/>
</dbReference>
<keyword evidence="1" id="KW-0479">Metal-binding</keyword>
<dbReference type="PROSITE" id="PS00028">
    <property type="entry name" value="ZINC_FINGER_C2H2_1"/>
    <property type="match status" value="1"/>
</dbReference>
<dbReference type="GO" id="GO:0004190">
    <property type="term" value="F:aspartic-type endopeptidase activity"/>
    <property type="evidence" value="ECO:0007669"/>
    <property type="project" value="InterPro"/>
</dbReference>
<feature type="region of interest" description="Disordered" evidence="3">
    <location>
        <begin position="45"/>
        <end position="70"/>
    </location>
</feature>
<evidence type="ECO:0008006" key="8">
    <source>
        <dbReference type="Google" id="ProtNLM"/>
    </source>
</evidence>
<dbReference type="InterPro" id="IPR021109">
    <property type="entry name" value="Peptidase_aspartic_dom_sf"/>
</dbReference>
<proteinExistence type="predicted"/>
<protein>
    <recommendedName>
        <fullName evidence="8">CCHC-type domain-containing protein</fullName>
    </recommendedName>
</protein>
<dbReference type="Gene3D" id="2.40.70.10">
    <property type="entry name" value="Acid Proteases"/>
    <property type="match status" value="1"/>
</dbReference>
<feature type="domain" description="C2H2-type" evidence="4">
    <location>
        <begin position="610"/>
        <end position="638"/>
    </location>
</feature>
<dbReference type="Gene3D" id="4.10.60.10">
    <property type="entry name" value="Zinc finger, CCHC-type"/>
    <property type="match status" value="1"/>
</dbReference>
<evidence type="ECO:0000313" key="7">
    <source>
        <dbReference type="Proteomes" id="UP000683360"/>
    </source>
</evidence>
<dbReference type="SMART" id="SM00343">
    <property type="entry name" value="ZnF_C2HC"/>
    <property type="match status" value="1"/>
</dbReference>
<evidence type="ECO:0000256" key="3">
    <source>
        <dbReference type="SAM" id="MobiDB-lite"/>
    </source>
</evidence>
<evidence type="ECO:0000256" key="1">
    <source>
        <dbReference type="PROSITE-ProRule" id="PRU00042"/>
    </source>
</evidence>
<dbReference type="GO" id="GO:0003676">
    <property type="term" value="F:nucleic acid binding"/>
    <property type="evidence" value="ECO:0007669"/>
    <property type="project" value="InterPro"/>
</dbReference>
<dbReference type="CDD" id="cd00303">
    <property type="entry name" value="retropepsin_like"/>
    <property type="match status" value="1"/>
</dbReference>
<feature type="compositionally biased region" description="Polar residues" evidence="3">
    <location>
        <begin position="48"/>
        <end position="65"/>
    </location>
</feature>
<dbReference type="EMBL" id="CAJPWZ010002427">
    <property type="protein sequence ID" value="CAG2238400.1"/>
    <property type="molecule type" value="Genomic_DNA"/>
</dbReference>
<evidence type="ECO:0000259" key="5">
    <source>
        <dbReference type="PROSITE" id="PS50158"/>
    </source>
</evidence>
<name>A0A8S3TZE6_MYTED</name>
<keyword evidence="1" id="KW-0863">Zinc-finger</keyword>
<dbReference type="Proteomes" id="UP000683360">
    <property type="component" value="Unassembled WGS sequence"/>
</dbReference>
<dbReference type="GO" id="GO:0006508">
    <property type="term" value="P:proteolysis"/>
    <property type="evidence" value="ECO:0007669"/>
    <property type="project" value="InterPro"/>
</dbReference>
<dbReference type="PROSITE" id="PS00141">
    <property type="entry name" value="ASP_PROTEASE"/>
    <property type="match status" value="1"/>
</dbReference>
<dbReference type="Pfam" id="PF00098">
    <property type="entry name" value="zf-CCHC"/>
    <property type="match status" value="1"/>
</dbReference>
<dbReference type="PANTHER" id="PTHR19963">
    <property type="entry name" value="CCHC-TYPE DOMAIN-CONTAINING PROTEIN"/>
    <property type="match status" value="1"/>
</dbReference>
<evidence type="ECO:0000259" key="4">
    <source>
        <dbReference type="PROSITE" id="PS50157"/>
    </source>
</evidence>
<dbReference type="AlphaFoldDB" id="A0A8S3TZE6"/>
<evidence type="ECO:0000313" key="6">
    <source>
        <dbReference type="EMBL" id="CAG2238400.1"/>
    </source>
</evidence>
<reference evidence="6" key="1">
    <citation type="submission" date="2021-03" db="EMBL/GenBank/DDBJ databases">
        <authorList>
            <person name="Bekaert M."/>
        </authorList>
    </citation>
    <scope>NUCLEOTIDE SEQUENCE</scope>
</reference>
<dbReference type="InterPro" id="IPR001969">
    <property type="entry name" value="Aspartic_peptidase_AS"/>
</dbReference>
<dbReference type="PROSITE" id="PS50158">
    <property type="entry name" value="ZF_CCHC"/>
    <property type="match status" value="1"/>
</dbReference>
<accession>A0A8S3TZE6</accession>
<keyword evidence="1" id="KW-0862">Zinc</keyword>
<dbReference type="GO" id="GO:0008270">
    <property type="term" value="F:zinc ion binding"/>
    <property type="evidence" value="ECO:0007669"/>
    <property type="project" value="UniProtKB-KW"/>
</dbReference>
<feature type="coiled-coil region" evidence="2">
    <location>
        <begin position="354"/>
        <end position="384"/>
    </location>
</feature>
<keyword evidence="2" id="KW-0175">Coiled coil</keyword>
<sequence>MSRTYREDKMLYDPYSVETRNLTRELDKLNKEIECLRSKSFENAPDFAQSTPISQATRPRQSDSGIGSARIPDLDFGTGSNILQSTHVGVGAKTKVMPRPEIHNKDIPDSVKLMPEMRTYSDSVLEKNFVTERRNKDMPKLQDEIRAYRGDNSIHKNKNIIKPATFDGQGSWIDYKSHFEACSSINGWTDTEKGLYLAVSLRGQAQGVLGNLPTDKRQTFIELVRSLEERFSPANQTELYRTQLRERRQKASESLPELGQDIRRLANLSYPTAPNDVRETLAKEQFIDGLMSVDMRLRIKQARPADLNDAIRHAVELEAFNKAEIKQDNGKGYSRAITRDGTNSDASDKTVELLKNMQTALTDLQQEVRALKQTRAQYQNHKNRGCFNCGKFGHFKKDCPDSSVKRGHSNSQNLPEVSHEKQNGVIGVNKLANEAGMFIEAKVNGCKAKMLIDTGATVSLISKKLFDSMGSHVLSPMDREILTTNGSPLIVFGKTIIDIEINGDVCSNIAVIADLNVDGILGIDFQRSQSCVINITKGNIWVNGRETRLHFEGQIGCYGAYVASAVQLPPRCEVLVSKTITEPVLLFKEKVSIVDKHKGILVTNQEKNLSHCYQCSKVFKKSAYRRRHMRRLHRNNDVKIIELPREHDVYSKDGDVNREKVSENDSSENEDNVIKEPDTNVKTSDKVCLEGLSKRKTTRQEKIVSPKQKELLKYRKYIKSVRSMLNRNEVEKKIRKEFQSLVEI</sequence>
<dbReference type="PROSITE" id="PS50157">
    <property type="entry name" value="ZINC_FINGER_C2H2_2"/>
    <property type="match status" value="1"/>
</dbReference>
<dbReference type="PANTHER" id="PTHR19963:SF30">
    <property type="entry name" value="ENDONUCLEASE_EXONUCLEASE_PHOSPHATASE DOMAIN-CONTAINING PROTEIN"/>
    <property type="match status" value="1"/>
</dbReference>
<feature type="region of interest" description="Disordered" evidence="3">
    <location>
        <begin position="652"/>
        <end position="677"/>
    </location>
</feature>
<organism evidence="6 7">
    <name type="scientific">Mytilus edulis</name>
    <name type="common">Blue mussel</name>
    <dbReference type="NCBI Taxonomy" id="6550"/>
    <lineage>
        <taxon>Eukaryota</taxon>
        <taxon>Metazoa</taxon>
        <taxon>Spiralia</taxon>
        <taxon>Lophotrochozoa</taxon>
        <taxon>Mollusca</taxon>
        <taxon>Bivalvia</taxon>
        <taxon>Autobranchia</taxon>
        <taxon>Pteriomorphia</taxon>
        <taxon>Mytilida</taxon>
        <taxon>Mytiloidea</taxon>
        <taxon>Mytilidae</taxon>
        <taxon>Mytilinae</taxon>
        <taxon>Mytilus</taxon>
    </lineage>
</organism>
<dbReference type="InterPro" id="IPR036875">
    <property type="entry name" value="Znf_CCHC_sf"/>
</dbReference>
<dbReference type="OrthoDB" id="6118021at2759"/>
<keyword evidence="7" id="KW-1185">Reference proteome</keyword>
<dbReference type="InterPro" id="IPR001878">
    <property type="entry name" value="Znf_CCHC"/>
</dbReference>
<dbReference type="SUPFAM" id="SSF50630">
    <property type="entry name" value="Acid proteases"/>
    <property type="match status" value="1"/>
</dbReference>
<comment type="caution">
    <text evidence="6">The sequence shown here is derived from an EMBL/GenBank/DDBJ whole genome shotgun (WGS) entry which is preliminary data.</text>
</comment>
<feature type="compositionally biased region" description="Basic and acidic residues" evidence="3">
    <location>
        <begin position="652"/>
        <end position="663"/>
    </location>
</feature>
<feature type="domain" description="CCHC-type" evidence="5">
    <location>
        <begin position="386"/>
        <end position="401"/>
    </location>
</feature>
<dbReference type="InterPro" id="IPR013087">
    <property type="entry name" value="Znf_C2H2_type"/>
</dbReference>
<evidence type="ECO:0000256" key="2">
    <source>
        <dbReference type="SAM" id="Coils"/>
    </source>
</evidence>
<dbReference type="SUPFAM" id="SSF57756">
    <property type="entry name" value="Retrovirus zinc finger-like domains"/>
    <property type="match status" value="1"/>
</dbReference>